<dbReference type="SMART" id="SM00823">
    <property type="entry name" value="PKS_PP"/>
    <property type="match status" value="2"/>
</dbReference>
<dbReference type="CDD" id="cd12117">
    <property type="entry name" value="A_NRPS_Srf_like"/>
    <property type="match status" value="1"/>
</dbReference>
<comment type="cofactor">
    <cofactor evidence="1">
        <name>pantetheine 4'-phosphate</name>
        <dbReference type="ChEBI" id="CHEBI:47942"/>
    </cofactor>
</comment>
<dbReference type="PROSITE" id="PS00012">
    <property type="entry name" value="PHOSPHOPANTETHEINE"/>
    <property type="match status" value="2"/>
</dbReference>
<dbReference type="Pfam" id="PF13193">
    <property type="entry name" value="AMP-binding_C"/>
    <property type="match status" value="2"/>
</dbReference>
<evidence type="ECO:0000256" key="1">
    <source>
        <dbReference type="ARBA" id="ARBA00001957"/>
    </source>
</evidence>
<evidence type="ECO:0000313" key="6">
    <source>
        <dbReference type="Proteomes" id="UP000663908"/>
    </source>
</evidence>
<dbReference type="EMBL" id="CP071839">
    <property type="protein sequence ID" value="QTE01461.1"/>
    <property type="molecule type" value="Genomic_DNA"/>
</dbReference>
<dbReference type="InterPro" id="IPR000873">
    <property type="entry name" value="AMP-dep_synth/lig_dom"/>
</dbReference>
<dbReference type="PROSITE" id="PS00455">
    <property type="entry name" value="AMP_BINDING"/>
    <property type="match status" value="2"/>
</dbReference>
<dbReference type="CDD" id="cd19531">
    <property type="entry name" value="LCL_NRPS-like"/>
    <property type="match status" value="2"/>
</dbReference>
<dbReference type="CDD" id="cd05930">
    <property type="entry name" value="A_NRPS"/>
    <property type="match status" value="1"/>
</dbReference>
<proteinExistence type="predicted"/>
<dbReference type="Pfam" id="PF00501">
    <property type="entry name" value="AMP-binding"/>
    <property type="match status" value="2"/>
</dbReference>
<dbReference type="Gene3D" id="3.40.50.1820">
    <property type="entry name" value="alpha/beta hydrolase"/>
    <property type="match status" value="1"/>
</dbReference>
<feature type="domain" description="Carrier" evidence="4">
    <location>
        <begin position="2056"/>
        <end position="2130"/>
    </location>
</feature>
<dbReference type="InterPro" id="IPR029058">
    <property type="entry name" value="AB_hydrolase_fold"/>
</dbReference>
<evidence type="ECO:0000313" key="5">
    <source>
        <dbReference type="EMBL" id="QTE01461.1"/>
    </source>
</evidence>
<dbReference type="Pfam" id="PF00975">
    <property type="entry name" value="Thioesterase"/>
    <property type="match status" value="1"/>
</dbReference>
<feature type="domain" description="Carrier" evidence="4">
    <location>
        <begin position="1002"/>
        <end position="1077"/>
    </location>
</feature>
<dbReference type="InterPro" id="IPR020845">
    <property type="entry name" value="AMP-binding_CS"/>
</dbReference>
<dbReference type="InterPro" id="IPR010071">
    <property type="entry name" value="AA_adenyl_dom"/>
</dbReference>
<gene>
    <name evidence="5" type="primary">tycC7</name>
    <name evidence="5" type="ORF">S1361_29305</name>
</gene>
<dbReference type="InterPro" id="IPR006162">
    <property type="entry name" value="Ppantetheine_attach_site"/>
</dbReference>
<dbReference type="PRINTS" id="PR00154">
    <property type="entry name" value="AMPBINDING"/>
</dbReference>
<dbReference type="PANTHER" id="PTHR45527">
    <property type="entry name" value="NONRIBOSOMAL PEPTIDE SYNTHETASE"/>
    <property type="match status" value="1"/>
</dbReference>
<dbReference type="InterPro" id="IPR009081">
    <property type="entry name" value="PP-bd_ACP"/>
</dbReference>
<dbReference type="Gene3D" id="3.30.300.30">
    <property type="match status" value="2"/>
</dbReference>
<dbReference type="SUPFAM" id="SSF56801">
    <property type="entry name" value="Acetyl-CoA synthetase-like"/>
    <property type="match status" value="2"/>
</dbReference>
<dbReference type="Pfam" id="PF00668">
    <property type="entry name" value="Condensation"/>
    <property type="match status" value="2"/>
</dbReference>
<dbReference type="PROSITE" id="PS50075">
    <property type="entry name" value="CARRIER"/>
    <property type="match status" value="2"/>
</dbReference>
<keyword evidence="2" id="KW-0596">Phosphopantetheine</keyword>
<dbReference type="Gene3D" id="3.30.559.30">
    <property type="entry name" value="Nonribosomal peptide synthetase, condensation domain"/>
    <property type="match status" value="2"/>
</dbReference>
<dbReference type="NCBIfam" id="NF003417">
    <property type="entry name" value="PRK04813.1"/>
    <property type="match status" value="2"/>
</dbReference>
<dbReference type="Gene3D" id="2.30.38.10">
    <property type="entry name" value="Luciferase, Domain 3"/>
    <property type="match status" value="2"/>
</dbReference>
<dbReference type="Pfam" id="PF00550">
    <property type="entry name" value="PP-binding"/>
    <property type="match status" value="2"/>
</dbReference>
<dbReference type="Gene3D" id="3.30.559.10">
    <property type="entry name" value="Chloramphenicol acetyltransferase-like domain"/>
    <property type="match status" value="2"/>
</dbReference>
<dbReference type="InterPro" id="IPR001242">
    <property type="entry name" value="Condensation_dom"/>
</dbReference>
<accession>A0ABX7U270</accession>
<dbReference type="InterPro" id="IPR020806">
    <property type="entry name" value="PKS_PP-bd"/>
</dbReference>
<dbReference type="SUPFAM" id="SSF47336">
    <property type="entry name" value="ACP-like"/>
    <property type="match status" value="2"/>
</dbReference>
<organism evidence="5 6">
    <name type="scientific">Streptomyces cyanogenus</name>
    <dbReference type="NCBI Taxonomy" id="80860"/>
    <lineage>
        <taxon>Bacteria</taxon>
        <taxon>Bacillati</taxon>
        <taxon>Actinomycetota</taxon>
        <taxon>Actinomycetes</taxon>
        <taxon>Kitasatosporales</taxon>
        <taxon>Streptomycetaceae</taxon>
        <taxon>Streptomyces</taxon>
    </lineage>
</organism>
<keyword evidence="6" id="KW-1185">Reference proteome</keyword>
<keyword evidence="3" id="KW-0597">Phosphoprotein</keyword>
<evidence type="ECO:0000259" key="4">
    <source>
        <dbReference type="PROSITE" id="PS50075"/>
    </source>
</evidence>
<dbReference type="InterPro" id="IPR001031">
    <property type="entry name" value="Thioesterase"/>
</dbReference>
<dbReference type="InterPro" id="IPR020459">
    <property type="entry name" value="AMP-binding"/>
</dbReference>
<dbReference type="InterPro" id="IPR023213">
    <property type="entry name" value="CAT-like_dom_sf"/>
</dbReference>
<dbReference type="RefSeq" id="WP_208034900.1">
    <property type="nucleotide sequence ID" value="NZ_CP071839.1"/>
</dbReference>
<sequence length="2406" mass="264248">MDKPTAESLLLARMHRGSKVSTISPRDDFGPATLSFAQQRLWFLDQLNPGRADYAMPFAFRVHGPLDVPVLRDSFRDVVERHEVLRTRFETGDQGVPVQIAYDSPEFEFSVFDLVISEDSEPQAESALKLIQEEACRPFDLSSGKLLRVKLVRFAADVHLLLVSLHHIVADGWSIDILTRDLRAFYAARIRAAETDLPKLGIQYADFAAWQRQWLSGPVLERQLSYWREQLAGFEPAEPPTDRPRPAVPSGAGDSVYFTVPDAVVSGLRELTTEEGASLFMTMLAAFQTVLLRWTGQDDISVGTPIAGRNRAEVEDLIGFFVNTLVIRSDLSGDPTFRDLLRQVKGTTLDAYSHQDLAFDLLVEDLAPQRDLSRMPLVNCTFAISGSGEDWALPGLTVEPFQLPTETSKFDFSLFLSEDSSGGFHGDLVFSTELFDRATIERLADRYVRILQAVAADPDQSLSQVEVLDPGERELLLHTWNDTFVAHNDELTVHELVERQAARTPDAVAVVSGGIEVTYQQLNTRANQLAHCLITQGVGSGSLVAVCLERGPDMIVALLGILKAGAAYVPMDPDYPQQRLEFMLQDTQAPLLITQASLTGRLPAGVRQLLIDQERPALATLDQANPRPQAAPDALAYIIYTSGSTGTPKGVMIEHRSIRRLVEDNWFAPLTSQDVVAQAANFSFDAFTFECWAPLVCGASIALLSKDTVLSATALRSALRRHRVSALFLTSALFNQHVRECPDVFASVGRVLYGGELIDQVVASELVCGEHGPAELVHVYGPTETTTFATAYPVDKTRAAISGMPIGRPIANTEAYVMDRYGRLAPLGVPGELWIGGSGVARGYWNRPELTQEKFVPHPFRDDDPDARLYRTGDLARWLPDGNLEFLGRIDQQVKLRGLRIELGEIETVLTSHDQITSAVVLVREDTPGDKRLVAYLVPAAGSTLDTPALREWCKRALPDYMIPGWFLTLPALPLTPNGKVDRKALPEPTGDRPDLADTYTAPRNDIETTIANIWSEVLGIDQIGIHDNFFDLGGHSLLATRVVNRVAKVLDSNVSVRDLFQSPTVALMAAGLPAVEGAIAQQLVRRSAATEAPLSFAQRRLWFLDQLEPGSAEYVIPLGLRIAGSLDLAALSTAFSALVARHEVLRTRFVVRGDGEPVQVVDAPWPVEINLLDLSGVADQGRREADARMAVDAEAARSFNLASGPLLRAMAVCLADEEWLLLVTMHHIVADGWSMGVLSRELQALYAEALCGDLTSLAELPLQYADFAAWQRDWLSGTTLERQLAYWQEKLTGLEPLQLPTDRTRPPTPSSVGGEVSFVVPADIAAELREVARQRSSSLFMVGLAAYQVVLSRWSGQDDISVGSPIAGRNHAEIEDLIGFFVNTLVLRSDLSGNPTFGDFLEQVRETTLGAYAHQDLPYEQIVEALVPQRDLTRAPLVQTTFDLQNADEGTWSLGDLVISPLEVTTRTAKFDLSVSLSERENGELDGRVEYSTELFDRTTVERLTCHLVTTLQRVAADPTVPVGHIDMLSASERHQLVSEWNATAKEFSDRIAIQQLVEAQAAHTPEALALVHGATTMSYTELNSRANQFARYLMDRGVGTGTLVGVCVERGIDLIVALLGVLKAGGVYVPLDPGYPEQRLNFMMRDAQAPFLITHAALRNRFSVLDIEQVVIDEAWPDISRHRSGNLEPQAGPDDLAYIIYTSGSTGTPKGVMLRHRGLVNLSQHTPAELGMTAESRVLQFSSPSFDASVWEVFTTFSAGATLVLASTDDLQLGEPLELTLQSQEVSMLIVAPTLLSTLSADKLPGLRNLVVGGDSCSLETVNEWAPGRTFINAYGPSEGTVCSTLHHQGENGDRTPIGRPIANTEAYVMDRYGRLAPLGVPGELWIGGSGVARGYWNRPELTQEKFVPHPFRDDDPDARLYRTGDLARWLPDGNLEFLGRIDQQVKLRGLRIELGEIETVLTSHDQITSAVVLVREDTPGDKRLVAYLVPAAGSTLDTPALREWCKRALPDYMIPGWFLTLPALPLTPNGKVDRKALPEPTGDRPDLADTYTAPRNDIETTIANIWSEVLGIDQIGIHDNFFDLGGHSLRAVTVAMRLKAANIDVSVRQVMQHRSIAELACAVAEDARPSVSPLTLELAPLASAQGAEHVLFCIHPSGGSAHWYEALAQEMADSCRTYGIQAAGLDPSEVPYRVMEEMANRYWEEMKGIQPHGPYYVLGWSLGGLIAHEIGRQHSEEVAAVYLLEPPTVQPDVQRQMLSYSEKYREAAEMWLEGRAAEGSQRDEIESRFQSFVASLEFITESPGLRDWLPFQALGGIMEAAAQYDPSLSRAKAILVVGDDAKAISDGSLQGGGSFDQYLSYWQSLYSDGVRVVEISGSHMEMITSGPSRAEVIREIRSSMPSR</sequence>
<dbReference type="NCBIfam" id="TIGR01733">
    <property type="entry name" value="AA-adenyl-dom"/>
    <property type="match status" value="2"/>
</dbReference>
<dbReference type="SUPFAM" id="SSF52777">
    <property type="entry name" value="CoA-dependent acyltransferases"/>
    <property type="match status" value="4"/>
</dbReference>
<dbReference type="Gene3D" id="3.40.50.980">
    <property type="match status" value="4"/>
</dbReference>
<dbReference type="PANTHER" id="PTHR45527:SF1">
    <property type="entry name" value="FATTY ACID SYNTHASE"/>
    <property type="match status" value="1"/>
</dbReference>
<evidence type="ECO:0000256" key="2">
    <source>
        <dbReference type="ARBA" id="ARBA00022450"/>
    </source>
</evidence>
<dbReference type="InterPro" id="IPR045851">
    <property type="entry name" value="AMP-bd_C_sf"/>
</dbReference>
<reference evidence="5 6" key="1">
    <citation type="submission" date="2021-03" db="EMBL/GenBank/DDBJ databases">
        <title>Complete genome sequence of Streptomyces cyanogenus S136, producer of anticancer angucycline landomycin A.</title>
        <authorList>
            <person name="Hrab P."/>
            <person name="Ruckert C."/>
            <person name="Busche T."/>
            <person name="Ostash I."/>
            <person name="Kalinowski J."/>
            <person name="Fedorenko V."/>
            <person name="Yushchuk O."/>
            <person name="Ostash B."/>
        </authorList>
    </citation>
    <scope>NUCLEOTIDE SEQUENCE [LARGE SCALE GENOMIC DNA]</scope>
    <source>
        <strain evidence="5 6">S136</strain>
    </source>
</reference>
<dbReference type="InterPro" id="IPR036736">
    <property type="entry name" value="ACP-like_sf"/>
</dbReference>
<dbReference type="InterPro" id="IPR025110">
    <property type="entry name" value="AMP-bd_C"/>
</dbReference>
<dbReference type="Proteomes" id="UP000663908">
    <property type="component" value="Chromosome"/>
</dbReference>
<name>A0ABX7U270_STRCY</name>
<evidence type="ECO:0000256" key="3">
    <source>
        <dbReference type="ARBA" id="ARBA00022553"/>
    </source>
</evidence>
<dbReference type="Gene3D" id="1.10.1200.10">
    <property type="entry name" value="ACP-like"/>
    <property type="match status" value="2"/>
</dbReference>
<dbReference type="SUPFAM" id="SSF53474">
    <property type="entry name" value="alpha/beta-Hydrolases"/>
    <property type="match status" value="1"/>
</dbReference>
<protein>
    <submittedName>
        <fullName evidence="5">Tyrocidine synthase 3</fullName>
    </submittedName>
</protein>